<keyword evidence="7 8" id="KW-0472">Membrane</keyword>
<name>A0ABX1TKC7_9GAMM</name>
<comment type="subcellular location">
    <subcellularLocation>
        <location evidence="1">Cell membrane</location>
        <topology evidence="1">Multi-pass membrane protein</topology>
    </subcellularLocation>
</comment>
<reference evidence="9 10" key="1">
    <citation type="submission" date="2019-03" db="EMBL/GenBank/DDBJ databases">
        <title>Metabolic reconstructions from genomes of highly enriched 'Candidatus Accumulibacter' and 'Candidatus Competibacter' bioreactor populations.</title>
        <authorList>
            <person name="Annavajhala M.K."/>
            <person name="Welles L."/>
            <person name="Abbas B."/>
            <person name="Sorokin D."/>
            <person name="Park H."/>
            <person name="Van Loosdrecht M."/>
            <person name="Chandran K."/>
        </authorList>
    </citation>
    <scope>NUCLEOTIDE SEQUENCE [LARGE SCALE GENOMIC DNA]</scope>
    <source>
        <strain evidence="9 10">SBR_G</strain>
    </source>
</reference>
<proteinExistence type="predicted"/>
<evidence type="ECO:0000256" key="6">
    <source>
        <dbReference type="ARBA" id="ARBA00022989"/>
    </source>
</evidence>
<dbReference type="InterPro" id="IPR019127">
    <property type="entry name" value="Exosortase"/>
</dbReference>
<evidence type="ECO:0000256" key="3">
    <source>
        <dbReference type="ARBA" id="ARBA00022670"/>
    </source>
</evidence>
<comment type="caution">
    <text evidence="9">The sequence shown here is derived from an EMBL/GenBank/DDBJ whole genome shotgun (WGS) entry which is preliminary data.</text>
</comment>
<keyword evidence="3" id="KW-0645">Protease</keyword>
<evidence type="ECO:0000256" key="7">
    <source>
        <dbReference type="ARBA" id="ARBA00023136"/>
    </source>
</evidence>
<feature type="transmembrane region" description="Helical" evidence="8">
    <location>
        <begin position="98"/>
        <end position="120"/>
    </location>
</feature>
<evidence type="ECO:0000313" key="10">
    <source>
        <dbReference type="Proteomes" id="UP000760480"/>
    </source>
</evidence>
<keyword evidence="10" id="KW-1185">Reference proteome</keyword>
<dbReference type="GO" id="GO:0016787">
    <property type="term" value="F:hydrolase activity"/>
    <property type="evidence" value="ECO:0007669"/>
    <property type="project" value="UniProtKB-KW"/>
</dbReference>
<evidence type="ECO:0000256" key="2">
    <source>
        <dbReference type="ARBA" id="ARBA00022475"/>
    </source>
</evidence>
<dbReference type="Proteomes" id="UP000760480">
    <property type="component" value="Unassembled WGS sequence"/>
</dbReference>
<dbReference type="RefSeq" id="WP_169247878.1">
    <property type="nucleotide sequence ID" value="NZ_SPMZ01000015.1"/>
</dbReference>
<organism evidence="9 10">
    <name type="scientific">Candidatus Competibacter phosphatis</name>
    <dbReference type="NCBI Taxonomy" id="221280"/>
    <lineage>
        <taxon>Bacteria</taxon>
        <taxon>Pseudomonadati</taxon>
        <taxon>Pseudomonadota</taxon>
        <taxon>Gammaproteobacteria</taxon>
        <taxon>Candidatus Competibacteraceae</taxon>
        <taxon>Candidatus Competibacter</taxon>
    </lineage>
</organism>
<evidence type="ECO:0000256" key="8">
    <source>
        <dbReference type="SAM" id="Phobius"/>
    </source>
</evidence>
<feature type="transmembrane region" description="Helical" evidence="8">
    <location>
        <begin position="132"/>
        <end position="151"/>
    </location>
</feature>
<dbReference type="EC" id="3.4.22.-" evidence="9"/>
<keyword evidence="2" id="KW-1003">Cell membrane</keyword>
<evidence type="ECO:0000256" key="4">
    <source>
        <dbReference type="ARBA" id="ARBA00022692"/>
    </source>
</evidence>
<dbReference type="InterPro" id="IPR026392">
    <property type="entry name" value="Exo/Archaeosortase_dom"/>
</dbReference>
<dbReference type="NCBIfam" id="TIGR04177">
    <property type="entry name" value="exosort_XrtH"/>
    <property type="match status" value="1"/>
</dbReference>
<evidence type="ECO:0000256" key="1">
    <source>
        <dbReference type="ARBA" id="ARBA00004651"/>
    </source>
</evidence>
<sequence length="161" mass="17643">MPLITFATILLVLFTVELLEPVQIWIIQPFTAVVAQVSAVVLQAFDSTVRAHGIVLSNVETGAAVSIQPGCNGVEAMIVVLAAIAATPASWKQKLIGLGLGFLAIQILNVIRIVSLFYLLQWNPVWFEWAHLYLWQALIMLDGLIVYLLWVRTLPAPAVSP</sequence>
<keyword evidence="6 8" id="KW-1133">Transmembrane helix</keyword>
<dbReference type="Pfam" id="PF09721">
    <property type="entry name" value="Exosortase_EpsH"/>
    <property type="match status" value="1"/>
</dbReference>
<keyword evidence="5 9" id="KW-0378">Hydrolase</keyword>
<dbReference type="InterPro" id="IPR026441">
    <property type="entry name" value="Exosort_XrtH"/>
</dbReference>
<gene>
    <name evidence="9" type="primary">xrtH</name>
    <name evidence="9" type="ORF">E4P82_05015</name>
</gene>
<accession>A0ABX1TKC7</accession>
<evidence type="ECO:0000313" key="9">
    <source>
        <dbReference type="EMBL" id="NMQ18618.1"/>
    </source>
</evidence>
<dbReference type="NCBIfam" id="TIGR04178">
    <property type="entry name" value="exo_archaeo"/>
    <property type="match status" value="1"/>
</dbReference>
<dbReference type="EMBL" id="SPMZ01000015">
    <property type="protein sequence ID" value="NMQ18618.1"/>
    <property type="molecule type" value="Genomic_DNA"/>
</dbReference>
<keyword evidence="4 8" id="KW-0812">Transmembrane</keyword>
<evidence type="ECO:0000256" key="5">
    <source>
        <dbReference type="ARBA" id="ARBA00022801"/>
    </source>
</evidence>
<protein>
    <submittedName>
        <fullName evidence="9">Exosortase H</fullName>
        <ecNumber evidence="9">3.4.22.-</ecNumber>
    </submittedName>
</protein>